<reference evidence="2" key="1">
    <citation type="submission" date="2016-12" db="EMBL/GenBank/DDBJ databases">
        <title>Draft Genome Sequences od Carboxydothermus pertinax and islandicus, Hydrogenogenic Carboxydotrophic Bacteria.</title>
        <authorList>
            <person name="Fukuyama Y."/>
            <person name="Ohmae K."/>
            <person name="Yoneda Y."/>
            <person name="Yoshida T."/>
            <person name="Sako Y."/>
        </authorList>
    </citation>
    <scope>NUCLEOTIDE SEQUENCE [LARGE SCALE GENOMIC DNA]</scope>
    <source>
        <strain evidence="2">SET</strain>
    </source>
</reference>
<name>A0A1L8D447_9THEO</name>
<dbReference type="AlphaFoldDB" id="A0A1L8D447"/>
<organism evidence="1 2">
    <name type="scientific">Carboxydothermus islandicus</name>
    <dbReference type="NCBI Taxonomy" id="661089"/>
    <lineage>
        <taxon>Bacteria</taxon>
        <taxon>Bacillati</taxon>
        <taxon>Bacillota</taxon>
        <taxon>Clostridia</taxon>
        <taxon>Thermoanaerobacterales</taxon>
        <taxon>Thermoanaerobacteraceae</taxon>
        <taxon>Carboxydothermus</taxon>
    </lineage>
</organism>
<comment type="caution">
    <text evidence="1">The sequence shown here is derived from an EMBL/GenBank/DDBJ whole genome shotgun (WGS) entry which is preliminary data.</text>
</comment>
<dbReference type="Proteomes" id="UP000187338">
    <property type="component" value="Unassembled WGS sequence"/>
</dbReference>
<proteinExistence type="predicted"/>
<gene>
    <name evidence="1" type="ORF">ciss_19090</name>
</gene>
<evidence type="ECO:0000313" key="1">
    <source>
        <dbReference type="EMBL" id="GAV25976.1"/>
    </source>
</evidence>
<keyword evidence="2" id="KW-1185">Reference proteome</keyword>
<dbReference type="EMBL" id="BDJL01000124">
    <property type="protein sequence ID" value="GAV25976.1"/>
    <property type="molecule type" value="Genomic_DNA"/>
</dbReference>
<accession>A0A1L8D447</accession>
<sequence length="34" mass="3684">YGSKKAWIDPFIGPNLCETGLDTGVPKKSEDFLG</sequence>
<feature type="non-terminal residue" evidence="1">
    <location>
        <position position="1"/>
    </location>
</feature>
<protein>
    <submittedName>
        <fullName evidence="1">Uncharacterized protein</fullName>
    </submittedName>
</protein>
<evidence type="ECO:0000313" key="2">
    <source>
        <dbReference type="Proteomes" id="UP000187338"/>
    </source>
</evidence>